<accession>A0A246BJG2</accession>
<dbReference type="Gene3D" id="3.40.30.10">
    <property type="entry name" value="Glutaredoxin"/>
    <property type="match status" value="1"/>
</dbReference>
<protein>
    <submittedName>
        <fullName evidence="3">NrdH-redoxin</fullName>
    </submittedName>
</protein>
<dbReference type="Proteomes" id="UP000197208">
    <property type="component" value="Unassembled WGS sequence"/>
</dbReference>
<evidence type="ECO:0000313" key="3">
    <source>
        <dbReference type="EMBL" id="OWL95439.1"/>
    </source>
</evidence>
<comment type="similarity">
    <text evidence="1">Belongs to the ArsC family.</text>
</comment>
<sequence>MSMTVTVYTVPNCSSCEAVKRFLRSRGVPFTEKNIREDPAALAEMQARANVRIAPVTVIGDQAFYGTFDDQRPLLEAALGENGI</sequence>
<dbReference type="InterPro" id="IPR036249">
    <property type="entry name" value="Thioredoxin-like_sf"/>
</dbReference>
<dbReference type="PANTHER" id="PTHR34386:SF1">
    <property type="entry name" value="GLUTAREDOXIN-LIKE PROTEIN NRDH"/>
    <property type="match status" value="1"/>
</dbReference>
<dbReference type="CDD" id="cd02976">
    <property type="entry name" value="NrdH"/>
    <property type="match status" value="1"/>
</dbReference>
<dbReference type="SUPFAM" id="SSF52833">
    <property type="entry name" value="Thioredoxin-like"/>
    <property type="match status" value="1"/>
</dbReference>
<reference evidence="3 4" key="1">
    <citation type="submission" date="2017-05" db="EMBL/GenBank/DDBJ databases">
        <title>De novo genome assembly of Deniococcus indicus strain DR1.</title>
        <authorList>
            <person name="Chauhan D."/>
            <person name="Yennamalli R.M."/>
            <person name="Priyadarshini R."/>
        </authorList>
    </citation>
    <scope>NUCLEOTIDE SEQUENCE [LARGE SCALE GENOMIC DNA]</scope>
    <source>
        <strain evidence="3 4">DR1</strain>
    </source>
</reference>
<dbReference type="RefSeq" id="WP_011525981.1">
    <property type="nucleotide sequence ID" value="NZ_NHMK01000016.1"/>
</dbReference>
<dbReference type="InterPro" id="IPR051548">
    <property type="entry name" value="Grx-like_ET"/>
</dbReference>
<gene>
    <name evidence="3" type="ORF">CBQ26_11795</name>
</gene>
<evidence type="ECO:0000313" key="4">
    <source>
        <dbReference type="Proteomes" id="UP000197208"/>
    </source>
</evidence>
<dbReference type="InterPro" id="IPR002109">
    <property type="entry name" value="Glutaredoxin"/>
</dbReference>
<comment type="caution">
    <text evidence="3">The sequence shown here is derived from an EMBL/GenBank/DDBJ whole genome shotgun (WGS) entry which is preliminary data.</text>
</comment>
<evidence type="ECO:0000256" key="1">
    <source>
        <dbReference type="PROSITE-ProRule" id="PRU01282"/>
    </source>
</evidence>
<dbReference type="AlphaFoldDB" id="A0A246BJG2"/>
<dbReference type="EMBL" id="NHMK01000016">
    <property type="protein sequence ID" value="OWL95439.1"/>
    <property type="molecule type" value="Genomic_DNA"/>
</dbReference>
<dbReference type="PANTHER" id="PTHR34386">
    <property type="entry name" value="GLUTAREDOXIN"/>
    <property type="match status" value="1"/>
</dbReference>
<organism evidence="3 4">
    <name type="scientific">Deinococcus indicus</name>
    <dbReference type="NCBI Taxonomy" id="223556"/>
    <lineage>
        <taxon>Bacteria</taxon>
        <taxon>Thermotogati</taxon>
        <taxon>Deinococcota</taxon>
        <taxon>Deinococci</taxon>
        <taxon>Deinococcales</taxon>
        <taxon>Deinococcaceae</taxon>
        <taxon>Deinococcus</taxon>
    </lineage>
</organism>
<dbReference type="SMR" id="A0A246BJG2"/>
<evidence type="ECO:0000259" key="2">
    <source>
        <dbReference type="Pfam" id="PF00462"/>
    </source>
</evidence>
<dbReference type="InterPro" id="IPR006660">
    <property type="entry name" value="Arsenate_reductase-like"/>
</dbReference>
<proteinExistence type="inferred from homology"/>
<dbReference type="PROSITE" id="PS51353">
    <property type="entry name" value="ARSC"/>
    <property type="match status" value="1"/>
</dbReference>
<name>A0A246BJG2_9DEIO</name>
<keyword evidence="4" id="KW-1185">Reference proteome</keyword>
<dbReference type="Pfam" id="PF00462">
    <property type="entry name" value="Glutaredoxin"/>
    <property type="match status" value="1"/>
</dbReference>
<dbReference type="PROSITE" id="PS51354">
    <property type="entry name" value="GLUTAREDOXIN_2"/>
    <property type="match status" value="1"/>
</dbReference>
<dbReference type="GO" id="GO:0009055">
    <property type="term" value="F:electron transfer activity"/>
    <property type="evidence" value="ECO:0007669"/>
    <property type="project" value="TreeGrafter"/>
</dbReference>
<feature type="domain" description="Glutaredoxin" evidence="2">
    <location>
        <begin position="5"/>
        <end position="62"/>
    </location>
</feature>
<dbReference type="GO" id="GO:0045454">
    <property type="term" value="P:cell redox homeostasis"/>
    <property type="evidence" value="ECO:0007669"/>
    <property type="project" value="TreeGrafter"/>
</dbReference>